<dbReference type="EMBL" id="LR796180">
    <property type="protein sequence ID" value="CAB4124662.1"/>
    <property type="molecule type" value="Genomic_DNA"/>
</dbReference>
<evidence type="ECO:0000313" key="1">
    <source>
        <dbReference type="EMBL" id="CAB4124662.1"/>
    </source>
</evidence>
<reference evidence="1" key="1">
    <citation type="submission" date="2020-04" db="EMBL/GenBank/DDBJ databases">
        <authorList>
            <person name="Chiriac C."/>
            <person name="Salcher M."/>
            <person name="Ghai R."/>
            <person name="Kavagutti S V."/>
        </authorList>
    </citation>
    <scope>NUCLEOTIDE SEQUENCE</scope>
</reference>
<organism evidence="1">
    <name type="scientific">uncultured Caudovirales phage</name>
    <dbReference type="NCBI Taxonomy" id="2100421"/>
    <lineage>
        <taxon>Viruses</taxon>
        <taxon>Duplodnaviria</taxon>
        <taxon>Heunggongvirae</taxon>
        <taxon>Uroviricota</taxon>
        <taxon>Caudoviricetes</taxon>
        <taxon>Peduoviridae</taxon>
        <taxon>Maltschvirus</taxon>
        <taxon>Maltschvirus maltsch</taxon>
    </lineage>
</organism>
<gene>
    <name evidence="1" type="ORF">UFOVP66_21</name>
</gene>
<protein>
    <submittedName>
        <fullName evidence="1">Uncharacterized protein</fullName>
    </submittedName>
</protein>
<name>A0A6J5KTQ2_9CAUD</name>
<sequence>MNNLCRVSIEEAYNDRPAGKYQRALANRTNELLEGRLDPMSNDNFACFFSADLSSQQMNFLLMVRDELRKGSYALAGRMIEHAVVDFYTGLAKQEAQDQVDSADCRSCFDEGCAACFEQEVE</sequence>
<accession>A0A6J5KTQ2</accession>
<proteinExistence type="predicted"/>